<protein>
    <submittedName>
        <fullName evidence="2">Uncharacterized protein</fullName>
    </submittedName>
</protein>
<reference evidence="2 3" key="1">
    <citation type="submission" date="2018-08" db="EMBL/GenBank/DDBJ databases">
        <title>Genomic Encyclopedia of Archaeal and Bacterial Type Strains, Phase II (KMG-II): from individual species to whole genera.</title>
        <authorList>
            <person name="Goeker M."/>
        </authorList>
    </citation>
    <scope>NUCLEOTIDE SEQUENCE [LARGE SCALE GENOMIC DNA]</scope>
    <source>
        <strain evidence="2 3">DSM 45791</strain>
    </source>
</reference>
<accession>A0A3E0GXX7</accession>
<dbReference type="InterPro" id="IPR039708">
    <property type="entry name" value="MT1774/Rv1733c-like"/>
</dbReference>
<keyword evidence="1" id="KW-1133">Transmembrane helix</keyword>
<evidence type="ECO:0000313" key="2">
    <source>
        <dbReference type="EMBL" id="REH34799.1"/>
    </source>
</evidence>
<keyword evidence="1" id="KW-0812">Transmembrane</keyword>
<feature type="transmembrane region" description="Helical" evidence="1">
    <location>
        <begin position="131"/>
        <end position="157"/>
    </location>
</feature>
<dbReference type="OrthoDB" id="3637369at2"/>
<dbReference type="AlphaFoldDB" id="A0A3E0GXX7"/>
<dbReference type="PANTHER" id="PTHR42305">
    <property type="entry name" value="MEMBRANE PROTEIN RV1733C-RELATED"/>
    <property type="match status" value="1"/>
</dbReference>
<name>A0A3E0GXX7_9PSEU</name>
<proteinExistence type="predicted"/>
<keyword evidence="3" id="KW-1185">Reference proteome</keyword>
<organism evidence="2 3">
    <name type="scientific">Kutzneria buriramensis</name>
    <dbReference type="NCBI Taxonomy" id="1045776"/>
    <lineage>
        <taxon>Bacteria</taxon>
        <taxon>Bacillati</taxon>
        <taxon>Actinomycetota</taxon>
        <taxon>Actinomycetes</taxon>
        <taxon>Pseudonocardiales</taxon>
        <taxon>Pseudonocardiaceae</taxon>
        <taxon>Kutzneria</taxon>
    </lineage>
</organism>
<gene>
    <name evidence="2" type="ORF">BCF44_11975</name>
</gene>
<dbReference type="Proteomes" id="UP000256269">
    <property type="component" value="Unassembled WGS sequence"/>
</dbReference>
<evidence type="ECO:0000256" key="1">
    <source>
        <dbReference type="SAM" id="Phobius"/>
    </source>
</evidence>
<keyword evidence="1" id="KW-0472">Membrane</keyword>
<sequence>MNPVLRLARQVGFGRNELRRPVDRVDGLVVGLAVLVGAAIVAAGALFGLRLATYESGVATQQQATRTATTAVLLADSGTAPTALARWKTADGTNHSGPVTVMPQQHAGASVRIWTNAAGAAVDRPIGTLDIVLMVAVALGGGMTVAFLLLRGLLFLVRLPIQRWSAHTWDQDWARTAPRWKQWR</sequence>
<dbReference type="EMBL" id="QUNO01000019">
    <property type="protein sequence ID" value="REH34799.1"/>
    <property type="molecule type" value="Genomic_DNA"/>
</dbReference>
<comment type="caution">
    <text evidence="2">The sequence shown here is derived from an EMBL/GenBank/DDBJ whole genome shotgun (WGS) entry which is preliminary data.</text>
</comment>
<dbReference type="PANTHER" id="PTHR42305:SF1">
    <property type="entry name" value="MEMBRANE PROTEIN RV1733C-RELATED"/>
    <property type="match status" value="1"/>
</dbReference>
<evidence type="ECO:0000313" key="3">
    <source>
        <dbReference type="Proteomes" id="UP000256269"/>
    </source>
</evidence>
<feature type="transmembrane region" description="Helical" evidence="1">
    <location>
        <begin position="28"/>
        <end position="49"/>
    </location>
</feature>
<dbReference type="RefSeq" id="WP_147328848.1">
    <property type="nucleotide sequence ID" value="NZ_CP144375.1"/>
</dbReference>